<accession>C0D5K4</accession>
<evidence type="ECO:0000313" key="4">
    <source>
        <dbReference type="Proteomes" id="UP000004756"/>
    </source>
</evidence>
<organism evidence="3 4">
    <name type="scientific">[Clostridium] asparagiforme DSM 15981</name>
    <dbReference type="NCBI Taxonomy" id="518636"/>
    <lineage>
        <taxon>Bacteria</taxon>
        <taxon>Bacillati</taxon>
        <taxon>Bacillota</taxon>
        <taxon>Clostridia</taxon>
        <taxon>Lachnospirales</taxon>
        <taxon>Lachnospiraceae</taxon>
        <taxon>Enterocloster</taxon>
    </lineage>
</organism>
<comment type="caution">
    <text evidence="3">The sequence shown here is derived from an EMBL/GenBank/DDBJ whole genome shotgun (WGS) entry which is preliminary data.</text>
</comment>
<evidence type="ECO:0000256" key="1">
    <source>
        <dbReference type="SAM" id="MobiDB-lite"/>
    </source>
</evidence>
<gene>
    <name evidence="3" type="ORF">CLOSTASPAR_04550</name>
</gene>
<sequence length="497" mass="51721">MLRTRKRIGAALLAAGLVFSQLGATAYAVESPAGTGLCEHHTAHDAAVCGYVEAIPGRDCEHEHTPECYTDELICGMDEDAEQTATDSDAGHTHGQACYALDCSHERGEHTTDCGYIEAVPGTPCGYVCEVCAGEPDKDSGKEEPTISGNGLTAPEKTGTETGEPGDTGTITVTAFDGIPDAVKQQTVPAGTTLDGLTLPATLGASGYVVSDDTDPEPEAITITGVTWEPDSPWDDTAEQGGYLFTPVLPAGYTLADGVELPEIDVLIGGAVTLALQGGVLTVTFDRNGTGGTDEDNNEMKTAIETALSGDDKADVATIKLTGSAAEVTGYNWQYLIDLYNESSGWNSLTALDLSGMTNLTTVKNDTGMVKSQQTKLQTLTLPDSVTQIGDSAFNNCKNLKLTELPGGVTQIGDFAFRGCTGITLTELPDGVTQIGNSAFSSCTGITLTELPGGLEQIKPSAFRGCTGITLTELPGGLEQIEPSAFYGCMGITLTEL</sequence>
<dbReference type="HOGENOM" id="CLU_550467_0_0_9"/>
<feature type="compositionally biased region" description="Basic and acidic residues" evidence="1">
    <location>
        <begin position="136"/>
        <end position="145"/>
    </location>
</feature>
<feature type="compositionally biased region" description="Low complexity" evidence="1">
    <location>
        <begin position="153"/>
        <end position="167"/>
    </location>
</feature>
<proteinExistence type="predicted"/>
<dbReference type="Pfam" id="PF13306">
    <property type="entry name" value="LRR_5"/>
    <property type="match status" value="1"/>
</dbReference>
<dbReference type="InterPro" id="IPR026906">
    <property type="entry name" value="LRR_5"/>
</dbReference>
<reference evidence="3 4" key="1">
    <citation type="submission" date="2009-02" db="EMBL/GenBank/DDBJ databases">
        <title>Draft genome sequence of Clostridium asparagiforme (DSM 15981).</title>
        <authorList>
            <person name="Sudarsanam P."/>
            <person name="Ley R."/>
            <person name="Guruge J."/>
            <person name="Turnbaugh P.J."/>
            <person name="Mahowald M."/>
            <person name="Liep D."/>
            <person name="Gordon J."/>
        </authorList>
    </citation>
    <scope>NUCLEOTIDE SEQUENCE [LARGE SCALE GENOMIC DNA]</scope>
    <source>
        <strain evidence="3 4">DSM 15981</strain>
    </source>
</reference>
<dbReference type="AlphaFoldDB" id="C0D5K4"/>
<feature type="region of interest" description="Disordered" evidence="1">
    <location>
        <begin position="136"/>
        <end position="167"/>
    </location>
</feature>
<protein>
    <submittedName>
        <fullName evidence="3">Uncharacterized protein</fullName>
    </submittedName>
</protein>
<dbReference type="SUPFAM" id="SSF52058">
    <property type="entry name" value="L domain-like"/>
    <property type="match status" value="1"/>
</dbReference>
<dbReference type="Proteomes" id="UP000004756">
    <property type="component" value="Unassembled WGS sequence"/>
</dbReference>
<evidence type="ECO:0000313" key="3">
    <source>
        <dbReference type="EMBL" id="EEG53400.1"/>
    </source>
</evidence>
<dbReference type="PANTHER" id="PTHR45661">
    <property type="entry name" value="SURFACE ANTIGEN"/>
    <property type="match status" value="1"/>
</dbReference>
<dbReference type="InterPro" id="IPR032675">
    <property type="entry name" value="LRR_dom_sf"/>
</dbReference>
<keyword evidence="4" id="KW-1185">Reference proteome</keyword>
<feature type="chain" id="PRO_5039002081" evidence="2">
    <location>
        <begin position="27"/>
        <end position="497"/>
    </location>
</feature>
<feature type="non-terminal residue" evidence="3">
    <location>
        <position position="497"/>
    </location>
</feature>
<keyword evidence="2" id="KW-0732">Signal</keyword>
<dbReference type="Gene3D" id="3.80.10.10">
    <property type="entry name" value="Ribonuclease Inhibitor"/>
    <property type="match status" value="2"/>
</dbReference>
<dbReference type="RefSeq" id="WP_007715181.1">
    <property type="nucleotide sequence ID" value="NZ_GG657592.1"/>
</dbReference>
<dbReference type="PANTHER" id="PTHR45661:SF3">
    <property type="entry name" value="IG-LIKE DOMAIN-CONTAINING PROTEIN"/>
    <property type="match status" value="1"/>
</dbReference>
<feature type="signal peptide" evidence="2">
    <location>
        <begin position="1"/>
        <end position="26"/>
    </location>
</feature>
<dbReference type="InterPro" id="IPR053139">
    <property type="entry name" value="Surface_bspA-like"/>
</dbReference>
<evidence type="ECO:0000256" key="2">
    <source>
        <dbReference type="SAM" id="SignalP"/>
    </source>
</evidence>
<name>C0D5K4_9FIRM</name>
<dbReference type="EMBL" id="ACCJ01000375">
    <property type="protein sequence ID" value="EEG53400.1"/>
    <property type="molecule type" value="Genomic_DNA"/>
</dbReference>